<organism evidence="2">
    <name type="scientific">Pararge aegeria</name>
    <name type="common">speckled wood butterfly</name>
    <dbReference type="NCBI Taxonomy" id="116150"/>
    <lineage>
        <taxon>Eukaryota</taxon>
        <taxon>Metazoa</taxon>
        <taxon>Ecdysozoa</taxon>
        <taxon>Arthropoda</taxon>
        <taxon>Hexapoda</taxon>
        <taxon>Insecta</taxon>
        <taxon>Pterygota</taxon>
        <taxon>Neoptera</taxon>
        <taxon>Endopterygota</taxon>
        <taxon>Lepidoptera</taxon>
        <taxon>Glossata</taxon>
        <taxon>Ditrysia</taxon>
        <taxon>Papilionoidea</taxon>
        <taxon>Nymphalidae</taxon>
        <taxon>Satyrinae</taxon>
        <taxon>Satyrini</taxon>
        <taxon>Parargina</taxon>
        <taxon>Pararge</taxon>
    </lineage>
</organism>
<name>S4PSW0_9NEOP</name>
<feature type="non-terminal residue" evidence="2">
    <location>
        <position position="1"/>
    </location>
</feature>
<proteinExistence type="predicted"/>
<keyword evidence="1" id="KW-1133">Transmembrane helix</keyword>
<dbReference type="EMBL" id="GAIX01013103">
    <property type="protein sequence ID" value="JAA79457.1"/>
    <property type="molecule type" value="Transcribed_RNA"/>
</dbReference>
<evidence type="ECO:0000256" key="1">
    <source>
        <dbReference type="SAM" id="Phobius"/>
    </source>
</evidence>
<keyword evidence="1" id="KW-0472">Membrane</keyword>
<reference evidence="2" key="1">
    <citation type="journal article" date="2013" name="BMC Genomics">
        <title>Unscrambling butterfly oogenesis.</title>
        <authorList>
            <person name="Carter J.M."/>
            <person name="Baker S.C."/>
            <person name="Pink R."/>
            <person name="Carter D.R."/>
            <person name="Collins A."/>
            <person name="Tomlin J."/>
            <person name="Gibbs M."/>
            <person name="Breuker C.J."/>
        </authorList>
    </citation>
    <scope>NUCLEOTIDE SEQUENCE</scope>
    <source>
        <tissue evidence="2">Ovary</tissue>
    </source>
</reference>
<sequence>NFITMQIRSILLPCLSISIIENDRASHKILLRQLIYLYLAILLLVRNIDHKQLPHKITPLIGTVNVSN</sequence>
<keyword evidence="1" id="KW-0812">Transmembrane</keyword>
<dbReference type="AlphaFoldDB" id="S4PSW0"/>
<accession>S4PSW0</accession>
<reference evidence="2" key="2">
    <citation type="submission" date="2013-05" db="EMBL/GenBank/DDBJ databases">
        <authorList>
            <person name="Carter J.-M."/>
            <person name="Baker S.C."/>
            <person name="Pink R."/>
            <person name="Carter D.R.F."/>
            <person name="Collins A."/>
            <person name="Tomlin J."/>
            <person name="Gibbs M."/>
            <person name="Breuker C.J."/>
        </authorList>
    </citation>
    <scope>NUCLEOTIDE SEQUENCE</scope>
    <source>
        <tissue evidence="2">Ovary</tissue>
    </source>
</reference>
<feature type="transmembrane region" description="Helical" evidence="1">
    <location>
        <begin position="29"/>
        <end position="48"/>
    </location>
</feature>
<evidence type="ECO:0000313" key="2">
    <source>
        <dbReference type="EMBL" id="JAA79457.1"/>
    </source>
</evidence>
<protein>
    <submittedName>
        <fullName evidence="2">Uncharacterized protein</fullName>
    </submittedName>
</protein>